<proteinExistence type="predicted"/>
<dbReference type="EMBL" id="BGKA01000181">
    <property type="protein sequence ID" value="GBH18885.1"/>
    <property type="molecule type" value="Genomic_DNA"/>
</dbReference>
<name>A0AAN4TMJ0_PSESF</name>
<comment type="caution">
    <text evidence="1">The sequence shown here is derived from an EMBL/GenBank/DDBJ whole genome shotgun (WGS) entry which is preliminary data.</text>
</comment>
<dbReference type="AlphaFoldDB" id="A0AAN4TMJ0"/>
<accession>A0AAN4TMJ0</accession>
<evidence type="ECO:0000313" key="1">
    <source>
        <dbReference type="EMBL" id="GBH18885.1"/>
    </source>
</evidence>
<dbReference type="Proteomes" id="UP000248291">
    <property type="component" value="Unassembled WGS sequence"/>
</dbReference>
<reference evidence="1 2" key="1">
    <citation type="submission" date="2018-04" db="EMBL/GenBank/DDBJ databases">
        <title>Draft genome sequence of Pseudomonas syringae pv. actinidiae biovar 3 strains isolated from kiwifruit in Kagawa prefecture.</title>
        <authorList>
            <person name="Tabuchi M."/>
            <person name="Saito M."/>
            <person name="Fujiwara S."/>
            <person name="Sasa N."/>
            <person name="Akimitsu K."/>
            <person name="Gomi K."/>
            <person name="Konishi-Sugita S."/>
            <person name="Hamano K."/>
            <person name="Kataoka I."/>
        </authorList>
    </citation>
    <scope>NUCLEOTIDE SEQUENCE [LARGE SCALE GENOMIC DNA]</scope>
    <source>
        <strain evidence="1 2">MAFF212211</strain>
    </source>
</reference>
<protein>
    <submittedName>
        <fullName evidence="1">Uncharacterized protein</fullName>
    </submittedName>
</protein>
<organism evidence="1 2">
    <name type="scientific">Pseudomonas syringae pv. actinidiae</name>
    <dbReference type="NCBI Taxonomy" id="103796"/>
    <lineage>
        <taxon>Bacteria</taxon>
        <taxon>Pseudomonadati</taxon>
        <taxon>Pseudomonadota</taxon>
        <taxon>Gammaproteobacteria</taxon>
        <taxon>Pseudomonadales</taxon>
        <taxon>Pseudomonadaceae</taxon>
        <taxon>Pseudomonas</taxon>
        <taxon>Pseudomonas syringae</taxon>
    </lineage>
</organism>
<evidence type="ECO:0000313" key="2">
    <source>
        <dbReference type="Proteomes" id="UP000248291"/>
    </source>
</evidence>
<sequence>MKPELQVSTSAASSKRRGMAWCQTGRDARGEIDRCWFIDTGYETGVI</sequence>
<gene>
    <name evidence="1" type="ORF">KPSA3_04879</name>
</gene>